<gene>
    <name evidence="2" type="ORF">M5K25_016661</name>
</gene>
<protein>
    <submittedName>
        <fullName evidence="2">Uncharacterized protein</fullName>
    </submittedName>
</protein>
<organism evidence="2 3">
    <name type="scientific">Dendrobium thyrsiflorum</name>
    <name type="common">Pinecone-like raceme dendrobium</name>
    <name type="synonym">Orchid</name>
    <dbReference type="NCBI Taxonomy" id="117978"/>
    <lineage>
        <taxon>Eukaryota</taxon>
        <taxon>Viridiplantae</taxon>
        <taxon>Streptophyta</taxon>
        <taxon>Embryophyta</taxon>
        <taxon>Tracheophyta</taxon>
        <taxon>Spermatophyta</taxon>
        <taxon>Magnoliopsida</taxon>
        <taxon>Liliopsida</taxon>
        <taxon>Asparagales</taxon>
        <taxon>Orchidaceae</taxon>
        <taxon>Epidendroideae</taxon>
        <taxon>Malaxideae</taxon>
        <taxon>Dendrobiinae</taxon>
        <taxon>Dendrobium</taxon>
    </lineage>
</organism>
<dbReference type="AlphaFoldDB" id="A0ABD0UK64"/>
<evidence type="ECO:0000313" key="3">
    <source>
        <dbReference type="Proteomes" id="UP001552299"/>
    </source>
</evidence>
<feature type="compositionally biased region" description="Basic and acidic residues" evidence="1">
    <location>
        <begin position="177"/>
        <end position="196"/>
    </location>
</feature>
<dbReference type="EMBL" id="JANQDX010000013">
    <property type="protein sequence ID" value="KAL0913217.1"/>
    <property type="molecule type" value="Genomic_DNA"/>
</dbReference>
<comment type="caution">
    <text evidence="2">The sequence shown here is derived from an EMBL/GenBank/DDBJ whole genome shotgun (WGS) entry which is preliminary data.</text>
</comment>
<dbReference type="Proteomes" id="UP001552299">
    <property type="component" value="Unassembled WGS sequence"/>
</dbReference>
<feature type="region of interest" description="Disordered" evidence="1">
    <location>
        <begin position="1"/>
        <end position="232"/>
    </location>
</feature>
<reference evidence="2 3" key="1">
    <citation type="journal article" date="2024" name="Plant Biotechnol. J.">
        <title>Dendrobium thyrsiflorum genome and its molecular insights into genes involved in important horticultural traits.</title>
        <authorList>
            <person name="Chen B."/>
            <person name="Wang J.Y."/>
            <person name="Zheng P.J."/>
            <person name="Li K.L."/>
            <person name="Liang Y.M."/>
            <person name="Chen X.F."/>
            <person name="Zhang C."/>
            <person name="Zhao X."/>
            <person name="He X."/>
            <person name="Zhang G.Q."/>
            <person name="Liu Z.J."/>
            <person name="Xu Q."/>
        </authorList>
    </citation>
    <scope>NUCLEOTIDE SEQUENCE [LARGE SCALE GENOMIC DNA]</scope>
    <source>
        <strain evidence="2">GZMU011</strain>
    </source>
</reference>
<proteinExistence type="predicted"/>
<sequence>MSRKTIRKRGHGSSWKRQNRGAEQVPKQNTQKPNRQPPSRNTTPSTRNRGGQQETEEIGRKPKGQTKTSDHSTKVAINTSKEMSNKAPLLPQKIERRRIQMEWSLAYRRNRLGAKTKKTRRKRGGNPTATYPHVNQRKREGERPIGQAQNSQNSPRFSSPATINVTENHQKKGPRQQLEKAEPRSRTSPETKHTETKPPATQQEHNAQHKEPRRPTGNRRDRQETEGANKDK</sequence>
<accession>A0ABD0UK64</accession>
<keyword evidence="3" id="KW-1185">Reference proteome</keyword>
<feature type="compositionally biased region" description="Basic and acidic residues" evidence="1">
    <location>
        <begin position="206"/>
        <end position="232"/>
    </location>
</feature>
<evidence type="ECO:0000256" key="1">
    <source>
        <dbReference type="SAM" id="MobiDB-lite"/>
    </source>
</evidence>
<feature type="compositionally biased region" description="Basic residues" evidence="1">
    <location>
        <begin position="1"/>
        <end position="11"/>
    </location>
</feature>
<feature type="compositionally biased region" description="Polar residues" evidence="1">
    <location>
        <begin position="147"/>
        <end position="167"/>
    </location>
</feature>
<evidence type="ECO:0000313" key="2">
    <source>
        <dbReference type="EMBL" id="KAL0913217.1"/>
    </source>
</evidence>
<name>A0ABD0UK64_DENTH</name>
<feature type="compositionally biased region" description="Polar residues" evidence="1">
    <location>
        <begin position="26"/>
        <end position="53"/>
    </location>
</feature>
<feature type="compositionally biased region" description="Basic residues" evidence="1">
    <location>
        <begin position="108"/>
        <end position="124"/>
    </location>
</feature>